<dbReference type="Gene3D" id="3.60.20.10">
    <property type="entry name" value="Glutamine Phosphoribosylpyrophosphate, subunit 1, domain 1"/>
    <property type="match status" value="1"/>
</dbReference>
<comment type="caution">
    <text evidence="7">Lacks conserved residue(s) required for the propagation of feature annotation.</text>
</comment>
<evidence type="ECO:0000256" key="9">
    <source>
        <dbReference type="PIRSR" id="PIRSR000485-1"/>
    </source>
</evidence>
<feature type="domain" description="Glutamine amidotransferase type-2" evidence="11">
    <location>
        <begin position="2"/>
        <end position="237"/>
    </location>
</feature>
<dbReference type="Gene3D" id="3.40.50.2020">
    <property type="match status" value="1"/>
</dbReference>
<dbReference type="Pfam" id="PF00156">
    <property type="entry name" value="Pribosyltran"/>
    <property type="match status" value="1"/>
</dbReference>
<dbReference type="CDD" id="cd06223">
    <property type="entry name" value="PRTases_typeI"/>
    <property type="match status" value="1"/>
</dbReference>
<feature type="binding site" evidence="7 10">
    <location>
        <position position="369"/>
    </location>
    <ligand>
        <name>Mg(2+)</name>
        <dbReference type="ChEBI" id="CHEBI:18420"/>
    </ligand>
</feature>
<evidence type="ECO:0000256" key="3">
    <source>
        <dbReference type="ARBA" id="ARBA00022676"/>
    </source>
</evidence>
<evidence type="ECO:0000256" key="2">
    <source>
        <dbReference type="ARBA" id="ARBA00010138"/>
    </source>
</evidence>
<dbReference type="EC" id="2.4.2.14" evidence="7"/>
<dbReference type="InterPro" id="IPR029055">
    <property type="entry name" value="Ntn_hydrolases_N"/>
</dbReference>
<comment type="pathway">
    <text evidence="1 7 8">Purine metabolism; IMP biosynthesis via de novo pathway; N(1)-(5-phospho-D-ribosyl)glycinamide from 5-phospho-alpha-D-ribose 1-diphosphate: step 1/2.</text>
</comment>
<comment type="function">
    <text evidence="7">Catalyzes the formation of phosphoribosylamine from phosphoribosylpyrophosphate (PRPP) and glutamine.</text>
</comment>
<evidence type="ECO:0000256" key="6">
    <source>
        <dbReference type="ARBA" id="ARBA00022962"/>
    </source>
</evidence>
<keyword evidence="5 7" id="KW-0658">Purine biosynthesis</keyword>
<evidence type="ECO:0000256" key="10">
    <source>
        <dbReference type="PIRSR" id="PIRSR000485-2"/>
    </source>
</evidence>
<keyword evidence="3 7" id="KW-0328">Glycosyltransferase</keyword>
<dbReference type="RefSeq" id="WP_116412649.1">
    <property type="nucleotide sequence ID" value="NZ_NBXB01000041.1"/>
</dbReference>
<comment type="catalytic activity">
    <reaction evidence="7 8">
        <text>5-phospho-beta-D-ribosylamine + L-glutamate + diphosphate = 5-phospho-alpha-D-ribose 1-diphosphate + L-glutamine + H2O</text>
        <dbReference type="Rhea" id="RHEA:14905"/>
        <dbReference type="ChEBI" id="CHEBI:15377"/>
        <dbReference type="ChEBI" id="CHEBI:29985"/>
        <dbReference type="ChEBI" id="CHEBI:33019"/>
        <dbReference type="ChEBI" id="CHEBI:58017"/>
        <dbReference type="ChEBI" id="CHEBI:58359"/>
        <dbReference type="ChEBI" id="CHEBI:58681"/>
        <dbReference type="EC" id="2.4.2.14"/>
    </reaction>
</comment>
<dbReference type="NCBIfam" id="TIGR01134">
    <property type="entry name" value="purF"/>
    <property type="match status" value="1"/>
</dbReference>
<dbReference type="PANTHER" id="PTHR11907">
    <property type="entry name" value="AMIDOPHOSPHORIBOSYLTRANSFERASE"/>
    <property type="match status" value="1"/>
</dbReference>
<dbReference type="Pfam" id="PF13522">
    <property type="entry name" value="GATase_6"/>
    <property type="match status" value="1"/>
</dbReference>
<dbReference type="HAMAP" id="MF_01931">
    <property type="entry name" value="PurF"/>
    <property type="match status" value="1"/>
</dbReference>
<dbReference type="InterPro" id="IPR035584">
    <property type="entry name" value="PurF_N"/>
</dbReference>
<evidence type="ECO:0000256" key="8">
    <source>
        <dbReference type="PIRNR" id="PIRNR000485"/>
    </source>
</evidence>
<keyword evidence="7 10" id="KW-0460">Magnesium</keyword>
<accession>A0A3E0VUP0</accession>
<evidence type="ECO:0000256" key="5">
    <source>
        <dbReference type="ARBA" id="ARBA00022755"/>
    </source>
</evidence>
<feature type="binding site" evidence="7 10">
    <location>
        <position position="306"/>
    </location>
    <ligand>
        <name>Mg(2+)</name>
        <dbReference type="ChEBI" id="CHEBI:18420"/>
    </ligand>
</feature>
<dbReference type="GO" id="GO:0004044">
    <property type="term" value="F:amidophosphoribosyltransferase activity"/>
    <property type="evidence" value="ECO:0007669"/>
    <property type="project" value="UniProtKB-UniRule"/>
</dbReference>
<sequence length="485" mass="53519">MCGIVGIVSSEPVNQLVYDSLLLLQHRGQDSTGIATAERDTFHVIKAKGQVREAFRTRDMRSLLGTMGLGHVRYATRGNAGSEQEAQPFYVNAPYGIILVHNGNLTNTRELTQELFHIDRRHLNTDSDTELLLNILAHELQEQVSGLDLDPEQVFNAVSRVHERVEGSYATIAMIAGHGLLAFRDPFGIRPLTLGKRVLESGRDEWVVASESLVMESLGYEVVRDVAPGEAVFITMGGELISKQCAPDARLIPCSFEFVYLARPDSVLSGISVYEARLRLGNRLADTVAQWAPSGDIDVVMPIPDSSRPAAMQVAQKLGIEYREGFYKNRYVGRTFIMPGQAVRKKSVRQKLNAMSTEFKGKNVLIVDDSIVRGTTSKEIVDMARQAGANKVTFASAAPPVRFPHVYGINMPSRDELVAHNRKIPEIAAYMGADHLIYQEVADMQAAIIEGSSVESLEMSCFTGDYVTGTVSPEYLAWVERTQNS</sequence>
<dbReference type="SUPFAM" id="SSF53271">
    <property type="entry name" value="PRTase-like"/>
    <property type="match status" value="1"/>
</dbReference>
<dbReference type="GO" id="GO:0009113">
    <property type="term" value="P:purine nucleobase biosynthetic process"/>
    <property type="evidence" value="ECO:0007669"/>
    <property type="project" value="UniProtKB-UniRule"/>
</dbReference>
<organism evidence="12 13">
    <name type="scientific">Subtercola boreus</name>
    <dbReference type="NCBI Taxonomy" id="120213"/>
    <lineage>
        <taxon>Bacteria</taxon>
        <taxon>Bacillati</taxon>
        <taxon>Actinomycetota</taxon>
        <taxon>Actinomycetes</taxon>
        <taxon>Micrococcales</taxon>
        <taxon>Microbacteriaceae</taxon>
        <taxon>Subtercola</taxon>
    </lineage>
</organism>
<feature type="binding site" evidence="7 10">
    <location>
        <position position="368"/>
    </location>
    <ligand>
        <name>Mg(2+)</name>
        <dbReference type="ChEBI" id="CHEBI:18420"/>
    </ligand>
</feature>
<dbReference type="GO" id="GO:0000287">
    <property type="term" value="F:magnesium ion binding"/>
    <property type="evidence" value="ECO:0007669"/>
    <property type="project" value="UniProtKB-UniRule"/>
</dbReference>
<gene>
    <name evidence="7" type="primary">purF</name>
    <name evidence="12" type="ORF">B7R22_15700</name>
</gene>
<dbReference type="PIRSF" id="PIRSF000485">
    <property type="entry name" value="Amd_phspho_trans"/>
    <property type="match status" value="1"/>
</dbReference>
<name>A0A3E0VUP0_9MICO</name>
<dbReference type="UniPathway" id="UPA00074">
    <property type="reaction ID" value="UER00124"/>
</dbReference>
<keyword evidence="4 7" id="KW-0808">Transferase</keyword>
<dbReference type="Proteomes" id="UP000256541">
    <property type="component" value="Unassembled WGS sequence"/>
</dbReference>
<evidence type="ECO:0000256" key="7">
    <source>
        <dbReference type="HAMAP-Rule" id="MF_01931"/>
    </source>
</evidence>
<dbReference type="PROSITE" id="PS51278">
    <property type="entry name" value="GATASE_TYPE_2"/>
    <property type="match status" value="1"/>
</dbReference>
<dbReference type="InterPro" id="IPR029057">
    <property type="entry name" value="PRTase-like"/>
</dbReference>
<dbReference type="AlphaFoldDB" id="A0A3E0VUP0"/>
<comment type="caution">
    <text evidence="12">The sequence shown here is derived from an EMBL/GenBank/DDBJ whole genome shotgun (WGS) entry which is preliminary data.</text>
</comment>
<dbReference type="OrthoDB" id="9801213at2"/>
<evidence type="ECO:0000259" key="11">
    <source>
        <dbReference type="PROSITE" id="PS51278"/>
    </source>
</evidence>
<reference evidence="12 13" key="1">
    <citation type="submission" date="2017-04" db="EMBL/GenBank/DDBJ databases">
        <title>Comparative genome analysis of Subtercola boreus.</title>
        <authorList>
            <person name="Cho Y.-J."/>
            <person name="Cho A."/>
            <person name="Kim O.-S."/>
            <person name="Lee J.-I."/>
        </authorList>
    </citation>
    <scope>NUCLEOTIDE SEQUENCE [LARGE SCALE GENOMIC DNA]</scope>
    <source>
        <strain evidence="12 13">P27479</strain>
    </source>
</reference>
<evidence type="ECO:0000256" key="1">
    <source>
        <dbReference type="ARBA" id="ARBA00005209"/>
    </source>
</evidence>
<protein>
    <recommendedName>
        <fullName evidence="7">Amidophosphoribosyltransferase</fullName>
        <shortName evidence="7">ATase</shortName>
        <ecNumber evidence="7">2.4.2.14</ecNumber>
    </recommendedName>
    <alternativeName>
        <fullName evidence="7">Glutamine phosphoribosylpyrophosphate amidotransferase</fullName>
        <shortName evidence="7">GPATase</shortName>
    </alternativeName>
</protein>
<dbReference type="CDD" id="cd00715">
    <property type="entry name" value="GPATase_N"/>
    <property type="match status" value="1"/>
</dbReference>
<dbReference type="InterPro" id="IPR000836">
    <property type="entry name" value="PRTase_dom"/>
</dbReference>
<evidence type="ECO:0000256" key="4">
    <source>
        <dbReference type="ARBA" id="ARBA00022679"/>
    </source>
</evidence>
<dbReference type="EMBL" id="NBXB01000041">
    <property type="protein sequence ID" value="RFA12557.1"/>
    <property type="molecule type" value="Genomic_DNA"/>
</dbReference>
<dbReference type="InterPro" id="IPR005854">
    <property type="entry name" value="PurF"/>
</dbReference>
<keyword evidence="6 7" id="KW-0315">Glutamine amidotransferase</keyword>
<comment type="cofactor">
    <cofactor evidence="7 10">
        <name>Mg(2+)</name>
        <dbReference type="ChEBI" id="CHEBI:18420"/>
    </cofactor>
    <text evidence="7 10">Binds 1 Mg(2+) ion per subunit.</text>
</comment>
<evidence type="ECO:0000313" key="12">
    <source>
        <dbReference type="EMBL" id="RFA12557.1"/>
    </source>
</evidence>
<dbReference type="SUPFAM" id="SSF56235">
    <property type="entry name" value="N-terminal nucleophile aminohydrolases (Ntn hydrolases)"/>
    <property type="match status" value="1"/>
</dbReference>
<proteinExistence type="inferred from homology"/>
<feature type="active site" description="Nucleophile" evidence="7 9">
    <location>
        <position position="2"/>
    </location>
</feature>
<dbReference type="GO" id="GO:0006189">
    <property type="term" value="P:'de novo' IMP biosynthetic process"/>
    <property type="evidence" value="ECO:0007669"/>
    <property type="project" value="UniProtKB-UniRule"/>
</dbReference>
<dbReference type="InterPro" id="IPR017932">
    <property type="entry name" value="GATase_2_dom"/>
</dbReference>
<keyword evidence="7 10" id="KW-0479">Metal-binding</keyword>
<comment type="similarity">
    <text evidence="2 7 8">In the C-terminal section; belongs to the purine/pyrimidine phosphoribosyltransferase family.</text>
</comment>
<evidence type="ECO:0000313" key="13">
    <source>
        <dbReference type="Proteomes" id="UP000256541"/>
    </source>
</evidence>